<name>A0A2V4C307_9FLAO</name>
<keyword evidence="2" id="KW-1185">Reference proteome</keyword>
<dbReference type="AlphaFoldDB" id="A0A2V4C307"/>
<dbReference type="Gene3D" id="1.25.40.380">
    <property type="entry name" value="Protein of unknown function DUF1810"/>
    <property type="match status" value="1"/>
</dbReference>
<dbReference type="Pfam" id="PF08837">
    <property type="entry name" value="DUF1810"/>
    <property type="match status" value="1"/>
</dbReference>
<organism evidence="1 2">
    <name type="scientific">Flavobacterium cheongpyeongense</name>
    <dbReference type="NCBI Taxonomy" id="2212651"/>
    <lineage>
        <taxon>Bacteria</taxon>
        <taxon>Pseudomonadati</taxon>
        <taxon>Bacteroidota</taxon>
        <taxon>Flavobacteriia</taxon>
        <taxon>Flavobacteriales</taxon>
        <taxon>Flavobacteriaceae</taxon>
        <taxon>Flavobacterium</taxon>
    </lineage>
</organism>
<protein>
    <submittedName>
        <fullName evidence="1">DUF1810 domain-containing protein</fullName>
    </submittedName>
</protein>
<dbReference type="InterPro" id="IPR036287">
    <property type="entry name" value="Rv1873-like_sf"/>
</dbReference>
<reference evidence="1 2" key="1">
    <citation type="submission" date="2018-05" db="EMBL/GenBank/DDBJ databases">
        <title>Flavobacterium sp. strain IMCC34759, incomplete genome.</title>
        <authorList>
            <person name="Joung Y."/>
            <person name="Cho J."/>
        </authorList>
    </citation>
    <scope>NUCLEOTIDE SEQUENCE [LARGE SCALE GENOMIC DNA]</scope>
    <source>
        <strain evidence="1 2">IMCC34759</strain>
    </source>
</reference>
<dbReference type="OrthoDB" id="9801870at2"/>
<evidence type="ECO:0000313" key="2">
    <source>
        <dbReference type="Proteomes" id="UP000247903"/>
    </source>
</evidence>
<proteinExistence type="predicted"/>
<comment type="caution">
    <text evidence="1">The sequence shown here is derived from an EMBL/GenBank/DDBJ whole genome shotgun (WGS) entry which is preliminary data.</text>
</comment>
<dbReference type="InterPro" id="IPR014937">
    <property type="entry name" value="DUF1810"/>
</dbReference>
<dbReference type="RefSeq" id="WP_110306855.1">
    <property type="nucleotide sequence ID" value="NZ_QJHK01000009.1"/>
</dbReference>
<sequence>MSIETNLNRFLEAQNQLYLRALEEIQKGKKLTNWMWFIFPQLKGLDQSEMSRLYAIQNLQEAEAYIAHPILGKHLVEITNALLEHQEISIMDIFGTPDDNKFHSSMTLFANLHDSNPVFDYVLAKYFDSIDDKATLELMLRNNYRETQ</sequence>
<dbReference type="SUPFAM" id="SSF140736">
    <property type="entry name" value="Rv1873-like"/>
    <property type="match status" value="1"/>
</dbReference>
<dbReference type="PIRSF" id="PIRSF008546">
    <property type="entry name" value="UCP008546"/>
    <property type="match status" value="1"/>
</dbReference>
<accession>A0A2V4C307</accession>
<evidence type="ECO:0000313" key="1">
    <source>
        <dbReference type="EMBL" id="PXY40594.1"/>
    </source>
</evidence>
<dbReference type="Proteomes" id="UP000247903">
    <property type="component" value="Unassembled WGS sequence"/>
</dbReference>
<gene>
    <name evidence="1" type="ORF">DMB65_11840</name>
</gene>
<dbReference type="EMBL" id="QJHK01000009">
    <property type="protein sequence ID" value="PXY40594.1"/>
    <property type="molecule type" value="Genomic_DNA"/>
</dbReference>